<name>A0A1M4S8P6_9FIRM</name>
<gene>
    <name evidence="1" type="ORF">SAMN02745133_00013</name>
</gene>
<evidence type="ECO:0000313" key="2">
    <source>
        <dbReference type="Proteomes" id="UP000184148"/>
    </source>
</evidence>
<dbReference type="EMBL" id="FQUY01000001">
    <property type="protein sequence ID" value="SHE28579.1"/>
    <property type="molecule type" value="Genomic_DNA"/>
</dbReference>
<reference evidence="2" key="1">
    <citation type="submission" date="2016-11" db="EMBL/GenBank/DDBJ databases">
        <authorList>
            <person name="Varghese N."/>
            <person name="Submissions S."/>
        </authorList>
    </citation>
    <scope>NUCLEOTIDE SEQUENCE [LARGE SCALE GENOMIC DNA]</scope>
    <source>
        <strain evidence="2">DSM 12395</strain>
    </source>
</reference>
<organism evidence="1 2">
    <name type="scientific">Desulforamulus putei DSM 12395</name>
    <dbReference type="NCBI Taxonomy" id="1121429"/>
    <lineage>
        <taxon>Bacteria</taxon>
        <taxon>Bacillati</taxon>
        <taxon>Bacillota</taxon>
        <taxon>Clostridia</taxon>
        <taxon>Eubacteriales</taxon>
        <taxon>Peptococcaceae</taxon>
        <taxon>Desulforamulus</taxon>
    </lineage>
</organism>
<keyword evidence="2" id="KW-1185">Reference proteome</keyword>
<dbReference type="OrthoDB" id="1786691at2"/>
<accession>A0A1M4S8P6</accession>
<proteinExistence type="predicted"/>
<protein>
    <submittedName>
        <fullName evidence="1">Uncharacterized protein</fullName>
    </submittedName>
</protein>
<dbReference type="Proteomes" id="UP000184148">
    <property type="component" value="Unassembled WGS sequence"/>
</dbReference>
<dbReference type="RefSeq" id="WP_143156973.1">
    <property type="nucleotide sequence ID" value="NZ_FQUY01000001.1"/>
</dbReference>
<dbReference type="AlphaFoldDB" id="A0A1M4S8P6"/>
<evidence type="ECO:0000313" key="1">
    <source>
        <dbReference type="EMBL" id="SHE28579.1"/>
    </source>
</evidence>
<sequence>MTVRKICVQEITTLNRTETFTVTCTTPSYTPVGLGSPSEANAVLYNVAFTINPVPTISFSYDVQLKYAFSHNGGTFEEFCDVLGNSGALTFNSGVTSCDCQDAFSITSSITTDPAAITTTQSPNTVAGPVTVSFTLNNLCAQTIICVEDTTCV</sequence>
<dbReference type="STRING" id="1121429.SAMN02745133_00013"/>